<keyword evidence="1" id="KW-1133">Transmembrane helix</keyword>
<feature type="transmembrane region" description="Helical" evidence="1">
    <location>
        <begin position="35"/>
        <end position="53"/>
    </location>
</feature>
<dbReference type="Proteomes" id="UP000499080">
    <property type="component" value="Unassembled WGS sequence"/>
</dbReference>
<organism evidence="2 3">
    <name type="scientific">Araneus ventricosus</name>
    <name type="common">Orbweaver spider</name>
    <name type="synonym">Epeira ventricosa</name>
    <dbReference type="NCBI Taxonomy" id="182803"/>
    <lineage>
        <taxon>Eukaryota</taxon>
        <taxon>Metazoa</taxon>
        <taxon>Ecdysozoa</taxon>
        <taxon>Arthropoda</taxon>
        <taxon>Chelicerata</taxon>
        <taxon>Arachnida</taxon>
        <taxon>Araneae</taxon>
        <taxon>Araneomorphae</taxon>
        <taxon>Entelegynae</taxon>
        <taxon>Araneoidea</taxon>
        <taxon>Araneidae</taxon>
        <taxon>Araneus</taxon>
    </lineage>
</organism>
<sequence length="73" mass="8245">MMNCCFCYKEPACPSTPIHSLVFNICVKMELRTRFILLISILFLQAMCTKVMAGVHHYTTQGSGGKKSIIKIF</sequence>
<keyword evidence="3" id="KW-1185">Reference proteome</keyword>
<accession>A0A4Y2VF11</accession>
<protein>
    <submittedName>
        <fullName evidence="2">Uncharacterized protein</fullName>
    </submittedName>
</protein>
<gene>
    <name evidence="2" type="ORF">AVEN_90978_1</name>
</gene>
<comment type="caution">
    <text evidence="2">The sequence shown here is derived from an EMBL/GenBank/DDBJ whole genome shotgun (WGS) entry which is preliminary data.</text>
</comment>
<evidence type="ECO:0000313" key="2">
    <source>
        <dbReference type="EMBL" id="GBO22250.1"/>
    </source>
</evidence>
<dbReference type="AlphaFoldDB" id="A0A4Y2VF11"/>
<name>A0A4Y2VF11_ARAVE</name>
<evidence type="ECO:0000313" key="3">
    <source>
        <dbReference type="Proteomes" id="UP000499080"/>
    </source>
</evidence>
<evidence type="ECO:0000256" key="1">
    <source>
        <dbReference type="SAM" id="Phobius"/>
    </source>
</evidence>
<keyword evidence="1" id="KW-0472">Membrane</keyword>
<reference evidence="2 3" key="1">
    <citation type="journal article" date="2019" name="Sci. Rep.">
        <title>Orb-weaving spider Araneus ventricosus genome elucidates the spidroin gene catalogue.</title>
        <authorList>
            <person name="Kono N."/>
            <person name="Nakamura H."/>
            <person name="Ohtoshi R."/>
            <person name="Moran D.A.P."/>
            <person name="Shinohara A."/>
            <person name="Yoshida Y."/>
            <person name="Fujiwara M."/>
            <person name="Mori M."/>
            <person name="Tomita M."/>
            <person name="Arakawa K."/>
        </authorList>
    </citation>
    <scope>NUCLEOTIDE SEQUENCE [LARGE SCALE GENOMIC DNA]</scope>
</reference>
<keyword evidence="1" id="KW-0812">Transmembrane</keyword>
<dbReference type="EMBL" id="BGPR01045353">
    <property type="protein sequence ID" value="GBO22250.1"/>
    <property type="molecule type" value="Genomic_DNA"/>
</dbReference>
<proteinExistence type="predicted"/>